<gene>
    <name evidence="1" type="ORF">FDK13_10240</name>
</gene>
<proteinExistence type="predicted"/>
<protein>
    <submittedName>
        <fullName evidence="1">Uncharacterized protein</fullName>
    </submittedName>
</protein>
<evidence type="ECO:0000313" key="2">
    <source>
        <dbReference type="Proteomes" id="UP000304900"/>
    </source>
</evidence>
<comment type="caution">
    <text evidence="1">The sequence shown here is derived from an EMBL/GenBank/DDBJ whole genome shotgun (WGS) entry which is preliminary data.</text>
</comment>
<name>A0A4U6D778_9BACT</name>
<organism evidence="1 2">
    <name type="scientific">Dyadobacter frigoris</name>
    <dbReference type="NCBI Taxonomy" id="2576211"/>
    <lineage>
        <taxon>Bacteria</taxon>
        <taxon>Pseudomonadati</taxon>
        <taxon>Bacteroidota</taxon>
        <taxon>Cytophagia</taxon>
        <taxon>Cytophagales</taxon>
        <taxon>Spirosomataceae</taxon>
        <taxon>Dyadobacter</taxon>
    </lineage>
</organism>
<accession>A0A4U6D778</accession>
<keyword evidence="2" id="KW-1185">Reference proteome</keyword>
<reference evidence="1 2" key="1">
    <citation type="submission" date="2019-05" db="EMBL/GenBank/DDBJ databases">
        <title>Dyadobacter AR-3-8 sp. nov., isolated from arctic soil.</title>
        <authorList>
            <person name="Chaudhary D.K."/>
        </authorList>
    </citation>
    <scope>NUCLEOTIDE SEQUENCE [LARGE SCALE GENOMIC DNA]</scope>
    <source>
        <strain evidence="1 2">AR-3-8</strain>
    </source>
</reference>
<dbReference type="RefSeq" id="WP_137339890.1">
    <property type="nucleotide sequence ID" value="NZ_BSQH01000007.1"/>
</dbReference>
<dbReference type="AlphaFoldDB" id="A0A4U6D778"/>
<sequence>MSYDSSLKAKWDYENVLDYAVGTADEKAREESKIEFVKNLLINTDFPVSKVAMLVEVTEQLVLQIQQELNEKK</sequence>
<evidence type="ECO:0000313" key="1">
    <source>
        <dbReference type="EMBL" id="TKT92345.1"/>
    </source>
</evidence>
<dbReference type="Proteomes" id="UP000304900">
    <property type="component" value="Unassembled WGS sequence"/>
</dbReference>
<dbReference type="OrthoDB" id="714214at2"/>
<dbReference type="EMBL" id="SZVO01000004">
    <property type="protein sequence ID" value="TKT92345.1"/>
    <property type="molecule type" value="Genomic_DNA"/>
</dbReference>